<comment type="caution">
    <text evidence="2">The sequence shown here is derived from an EMBL/GenBank/DDBJ whole genome shotgun (WGS) entry which is preliminary data.</text>
</comment>
<protein>
    <submittedName>
        <fullName evidence="2">Retrovirus-related Pol polyprotein from transposon TNT 1-94</fullName>
    </submittedName>
</protein>
<dbReference type="EMBL" id="BKCJ010000529">
    <property type="protein sequence ID" value="GEU34025.1"/>
    <property type="molecule type" value="Genomic_DNA"/>
</dbReference>
<evidence type="ECO:0000256" key="1">
    <source>
        <dbReference type="SAM" id="Coils"/>
    </source>
</evidence>
<name>A0A6L2JDM8_TANCI</name>
<dbReference type="AlphaFoldDB" id="A0A6L2JDM8"/>
<accession>A0A6L2JDM8</accession>
<evidence type="ECO:0000313" key="2">
    <source>
        <dbReference type="EMBL" id="GEU34025.1"/>
    </source>
</evidence>
<organism evidence="2">
    <name type="scientific">Tanacetum cinerariifolium</name>
    <name type="common">Dalmatian daisy</name>
    <name type="synonym">Chrysanthemum cinerariifolium</name>
    <dbReference type="NCBI Taxonomy" id="118510"/>
    <lineage>
        <taxon>Eukaryota</taxon>
        <taxon>Viridiplantae</taxon>
        <taxon>Streptophyta</taxon>
        <taxon>Embryophyta</taxon>
        <taxon>Tracheophyta</taxon>
        <taxon>Spermatophyta</taxon>
        <taxon>Magnoliopsida</taxon>
        <taxon>eudicotyledons</taxon>
        <taxon>Gunneridae</taxon>
        <taxon>Pentapetalae</taxon>
        <taxon>asterids</taxon>
        <taxon>campanulids</taxon>
        <taxon>Asterales</taxon>
        <taxon>Asteraceae</taxon>
        <taxon>Asteroideae</taxon>
        <taxon>Anthemideae</taxon>
        <taxon>Anthemidinae</taxon>
        <taxon>Tanacetum</taxon>
    </lineage>
</organism>
<sequence length="993" mass="111564">MAIASEQYGLGPNLYLMTLGTISSGLVQKPSSLTPYVPPTKKDWDILLQPLFNEYFNPPPSVTSSVPAVVVPEPVDATGTPFSTSIDQDAPSPKTIHVDFHELMAIASEQYGLGPNLYLMTLGTISSGLVQKPSSLTPYVPPTKKDWDILLQPLFNEYFNPPPSVTSSVPAVVVPEPVDATGTPFSTSIDQDAPSPIPEPFGVLVDLNIKSSMTLCFTQAEVFQFESLKRNGHFARDYFYKTLVPSFQSPFQPKFPSSSLHKPELRPTKYFEAKYNKVNAKLALLSSNVLARKSSLVKNKGLIVKAYEWDKEEVSSDDNEMVEVKVLMALANDDAVNKEGTKNGEWVKISMRKVHTLLVIEDETNRKSYLDYLCTDLNYVEEQRNNLLSKHNNLVHESKTCKEQLLVLKQAKLDFLTMQHVNTGILKENQNLRKVLKDLTSITETWLNICSIPFPPLKKLAGAESISRPKTIKSTLKSNFTFKAEALKGFIINEPSLAPVKGNRSALALKTNSATASKLKNVKVKDGPPLAIDAKTLFAAIQTRLGGNEATKNTQKTLLKKMYEKFSAPSTDTNEVNTAYRVSTASTQVSTVSTQVSTANLSDATIYVFLSSQPNGSQLVHEDLVQIHEDDLEEMDLKWNMNQDSSRRTVSVEETDFNAMVAIDGVGFDWSYMAEDEVPTNMDLMAFSDSEGLAFVEEQLVFHKNNETTLCENIVVLTRDMSIEDSEINVLKSELENIKKEKEGIQSYNVVPPPSTLVYNTRRCPPLKIDLSYYSLEEFKQLEFESYGSKSCEIESKNASGDIPNEHKEYHDSPLVKDRVSDNKNCSVESLVVVEKKSVVPTIAKVEVVRPKKQEKPVRKIVRYVEMYRSHGPRGNQRNWNNQKSQQLGSNFVVYNKACFICESFEHVQANYNYHQRERVVSENHYTRVNYNNSTRKTYPSVHRNMAPRVVLMKTGLRPLNTARPVYTAHPKTTVYSARLKGFLSHPFFQINI</sequence>
<proteinExistence type="predicted"/>
<keyword evidence="1" id="KW-0175">Coiled coil</keyword>
<gene>
    <name evidence="2" type="ORF">Tci_006003</name>
</gene>
<reference evidence="2" key="1">
    <citation type="journal article" date="2019" name="Sci. Rep.">
        <title>Draft genome of Tanacetum cinerariifolium, the natural source of mosquito coil.</title>
        <authorList>
            <person name="Yamashiro T."/>
            <person name="Shiraishi A."/>
            <person name="Satake H."/>
            <person name="Nakayama K."/>
        </authorList>
    </citation>
    <scope>NUCLEOTIDE SEQUENCE</scope>
</reference>
<feature type="coiled-coil region" evidence="1">
    <location>
        <begin position="721"/>
        <end position="748"/>
    </location>
</feature>